<dbReference type="EMBL" id="KN834774">
    <property type="protein sequence ID" value="KIK60582.1"/>
    <property type="molecule type" value="Genomic_DNA"/>
</dbReference>
<name>A0A0D0CP29_9AGAR</name>
<sequence length="227" mass="26040">MTCLLKIGGHTAHVMFDLGSSIDAISPHFANACGIKVFELESQEHLQLGTIGSCAKFEFGTWSPITIGETNINTWWDIVNINKYSGITGSRWMQKNKYRFRAKPTELLFFPINKVELEEPSGSVKYTDADIPWPRAKWIEKYRDILSGVPETLPPLREINHQIQLINESKRYNYYMPHCPDSLKVQLSEKLERYSQAQWWISTTVPQAAPMLCIPKKNGKICTIVDY</sequence>
<dbReference type="HOGENOM" id="CLU_047281_1_0_1"/>
<dbReference type="Proteomes" id="UP000053593">
    <property type="component" value="Unassembled WGS sequence"/>
</dbReference>
<gene>
    <name evidence="1" type="ORF">GYMLUDRAFT_167562</name>
</gene>
<dbReference type="Gene3D" id="3.10.10.10">
    <property type="entry name" value="HIV Type 1 Reverse Transcriptase, subunit A, domain 1"/>
    <property type="match status" value="1"/>
</dbReference>
<evidence type="ECO:0000313" key="1">
    <source>
        <dbReference type="EMBL" id="KIK60582.1"/>
    </source>
</evidence>
<dbReference type="Gene3D" id="2.40.70.10">
    <property type="entry name" value="Acid Proteases"/>
    <property type="match status" value="1"/>
</dbReference>
<proteinExistence type="predicted"/>
<dbReference type="CDD" id="cd00303">
    <property type="entry name" value="retropepsin_like"/>
    <property type="match status" value="1"/>
</dbReference>
<accession>A0A0D0CP29</accession>
<dbReference type="OrthoDB" id="2799149at2759"/>
<dbReference type="InterPro" id="IPR043502">
    <property type="entry name" value="DNA/RNA_pol_sf"/>
</dbReference>
<dbReference type="InterPro" id="IPR021109">
    <property type="entry name" value="Peptidase_aspartic_dom_sf"/>
</dbReference>
<evidence type="ECO:0000313" key="2">
    <source>
        <dbReference type="Proteomes" id="UP000053593"/>
    </source>
</evidence>
<dbReference type="SUPFAM" id="SSF56672">
    <property type="entry name" value="DNA/RNA polymerases"/>
    <property type="match status" value="1"/>
</dbReference>
<organism evidence="1 2">
    <name type="scientific">Collybiopsis luxurians FD-317 M1</name>
    <dbReference type="NCBI Taxonomy" id="944289"/>
    <lineage>
        <taxon>Eukaryota</taxon>
        <taxon>Fungi</taxon>
        <taxon>Dikarya</taxon>
        <taxon>Basidiomycota</taxon>
        <taxon>Agaricomycotina</taxon>
        <taxon>Agaricomycetes</taxon>
        <taxon>Agaricomycetidae</taxon>
        <taxon>Agaricales</taxon>
        <taxon>Marasmiineae</taxon>
        <taxon>Omphalotaceae</taxon>
        <taxon>Collybiopsis</taxon>
        <taxon>Collybiopsis luxurians</taxon>
    </lineage>
</organism>
<keyword evidence="2" id="KW-1185">Reference proteome</keyword>
<protein>
    <submittedName>
        <fullName evidence="1">Uncharacterized protein</fullName>
    </submittedName>
</protein>
<reference evidence="1 2" key="1">
    <citation type="submission" date="2014-04" db="EMBL/GenBank/DDBJ databases">
        <title>Evolutionary Origins and Diversification of the Mycorrhizal Mutualists.</title>
        <authorList>
            <consortium name="DOE Joint Genome Institute"/>
            <consortium name="Mycorrhizal Genomics Consortium"/>
            <person name="Kohler A."/>
            <person name="Kuo A."/>
            <person name="Nagy L.G."/>
            <person name="Floudas D."/>
            <person name="Copeland A."/>
            <person name="Barry K.W."/>
            <person name="Cichocki N."/>
            <person name="Veneault-Fourrey C."/>
            <person name="LaButti K."/>
            <person name="Lindquist E.A."/>
            <person name="Lipzen A."/>
            <person name="Lundell T."/>
            <person name="Morin E."/>
            <person name="Murat C."/>
            <person name="Riley R."/>
            <person name="Ohm R."/>
            <person name="Sun H."/>
            <person name="Tunlid A."/>
            <person name="Henrissat B."/>
            <person name="Grigoriev I.V."/>
            <person name="Hibbett D.S."/>
            <person name="Martin F."/>
        </authorList>
    </citation>
    <scope>NUCLEOTIDE SEQUENCE [LARGE SCALE GENOMIC DNA]</scope>
    <source>
        <strain evidence="1 2">FD-317 M1</strain>
    </source>
</reference>
<dbReference type="AlphaFoldDB" id="A0A0D0CP29"/>